<protein>
    <recommendedName>
        <fullName evidence="7">VTT domain-containing protein</fullName>
    </recommendedName>
</protein>
<dbReference type="InterPro" id="IPR051311">
    <property type="entry name" value="DedA_domain"/>
</dbReference>
<dbReference type="PANTHER" id="PTHR42709">
    <property type="entry name" value="ALKALINE PHOSPHATASE LIKE PROTEIN"/>
    <property type="match status" value="1"/>
</dbReference>
<comment type="caution">
    <text evidence="8">The sequence shown here is derived from an EMBL/GenBank/DDBJ whole genome shotgun (WGS) entry which is preliminary data.</text>
</comment>
<evidence type="ECO:0000313" key="8">
    <source>
        <dbReference type="EMBL" id="KKN80310.1"/>
    </source>
</evidence>
<evidence type="ECO:0000256" key="4">
    <source>
        <dbReference type="ARBA" id="ARBA00022989"/>
    </source>
</evidence>
<evidence type="ECO:0000259" key="7">
    <source>
        <dbReference type="Pfam" id="PF09335"/>
    </source>
</evidence>
<gene>
    <name evidence="8" type="ORF">LCGC14_0331430</name>
</gene>
<evidence type="ECO:0000256" key="6">
    <source>
        <dbReference type="SAM" id="Phobius"/>
    </source>
</evidence>
<dbReference type="PANTHER" id="PTHR42709:SF6">
    <property type="entry name" value="UNDECAPRENYL PHOSPHATE TRANSPORTER A"/>
    <property type="match status" value="1"/>
</dbReference>
<keyword evidence="5 6" id="KW-0472">Membrane</keyword>
<evidence type="ECO:0000256" key="3">
    <source>
        <dbReference type="ARBA" id="ARBA00022692"/>
    </source>
</evidence>
<name>A0A0F9TGG7_9ZZZZ</name>
<reference evidence="8" key="1">
    <citation type="journal article" date="2015" name="Nature">
        <title>Complex archaea that bridge the gap between prokaryotes and eukaryotes.</title>
        <authorList>
            <person name="Spang A."/>
            <person name="Saw J.H."/>
            <person name="Jorgensen S.L."/>
            <person name="Zaremba-Niedzwiedzka K."/>
            <person name="Martijn J."/>
            <person name="Lind A.E."/>
            <person name="van Eijk R."/>
            <person name="Schleper C."/>
            <person name="Guy L."/>
            <person name="Ettema T.J."/>
        </authorList>
    </citation>
    <scope>NUCLEOTIDE SEQUENCE</scope>
</reference>
<dbReference type="AlphaFoldDB" id="A0A0F9TGG7"/>
<proteinExistence type="predicted"/>
<organism evidence="8">
    <name type="scientific">marine sediment metagenome</name>
    <dbReference type="NCBI Taxonomy" id="412755"/>
    <lineage>
        <taxon>unclassified sequences</taxon>
        <taxon>metagenomes</taxon>
        <taxon>ecological metagenomes</taxon>
    </lineage>
</organism>
<keyword evidence="3 6" id="KW-0812">Transmembrane</keyword>
<keyword evidence="2" id="KW-1003">Cell membrane</keyword>
<keyword evidence="4 6" id="KW-1133">Transmembrane helix</keyword>
<feature type="transmembrane region" description="Helical" evidence="6">
    <location>
        <begin position="136"/>
        <end position="159"/>
    </location>
</feature>
<feature type="transmembrane region" description="Helical" evidence="6">
    <location>
        <begin position="165"/>
        <end position="190"/>
    </location>
</feature>
<dbReference type="EMBL" id="LAZR01000233">
    <property type="protein sequence ID" value="KKN80310.1"/>
    <property type="molecule type" value="Genomic_DNA"/>
</dbReference>
<dbReference type="InterPro" id="IPR032816">
    <property type="entry name" value="VTT_dom"/>
</dbReference>
<dbReference type="GO" id="GO:0005886">
    <property type="term" value="C:plasma membrane"/>
    <property type="evidence" value="ECO:0007669"/>
    <property type="project" value="UniProtKB-SubCell"/>
</dbReference>
<sequence length="199" mass="21232">MTEIAFGLVSTYGTVLILLATYLSCLGLPVPTSFVMLAGGAFVASGDLVATNVLTAALAGSLLGDQTGYHLGRIGGEALTARLEREPHRALVFARARRIVDRWGGVGVFFSTWLVSPLGPYVNLLAGATRMSWMRFMLWDSLGEAIWVAVYLGLGYAFSGRIAQLASLLGNSIAFLTAAVITLLLGRILVRRLRLRGAS</sequence>
<dbReference type="Pfam" id="PF09335">
    <property type="entry name" value="VTT_dom"/>
    <property type="match status" value="1"/>
</dbReference>
<accession>A0A0F9TGG7</accession>
<comment type="subcellular location">
    <subcellularLocation>
        <location evidence="1">Cell membrane</location>
        <topology evidence="1">Multi-pass membrane protein</topology>
    </subcellularLocation>
</comment>
<feature type="transmembrane region" description="Helical" evidence="6">
    <location>
        <begin position="6"/>
        <end position="28"/>
    </location>
</feature>
<evidence type="ECO:0000256" key="5">
    <source>
        <dbReference type="ARBA" id="ARBA00023136"/>
    </source>
</evidence>
<feature type="transmembrane region" description="Helical" evidence="6">
    <location>
        <begin position="103"/>
        <end position="124"/>
    </location>
</feature>
<feature type="domain" description="VTT" evidence="7">
    <location>
        <begin position="30"/>
        <end position="156"/>
    </location>
</feature>
<evidence type="ECO:0000256" key="2">
    <source>
        <dbReference type="ARBA" id="ARBA00022475"/>
    </source>
</evidence>
<evidence type="ECO:0000256" key="1">
    <source>
        <dbReference type="ARBA" id="ARBA00004651"/>
    </source>
</evidence>
<feature type="transmembrane region" description="Helical" evidence="6">
    <location>
        <begin position="35"/>
        <end position="59"/>
    </location>
</feature>